<dbReference type="EMBL" id="JAIWYP010000006">
    <property type="protein sequence ID" value="KAH3806907.1"/>
    <property type="molecule type" value="Genomic_DNA"/>
</dbReference>
<accession>A0A9D4FYM8</accession>
<proteinExistence type="predicted"/>
<gene>
    <name evidence="2" type="ORF">DPMN_135236</name>
</gene>
<reference evidence="2" key="2">
    <citation type="submission" date="2020-11" db="EMBL/GenBank/DDBJ databases">
        <authorList>
            <person name="McCartney M.A."/>
            <person name="Auch B."/>
            <person name="Kono T."/>
            <person name="Mallez S."/>
            <person name="Becker A."/>
            <person name="Gohl D.M."/>
            <person name="Silverstein K.A.T."/>
            <person name="Koren S."/>
            <person name="Bechman K.B."/>
            <person name="Herman A."/>
            <person name="Abrahante J.E."/>
            <person name="Garbe J."/>
        </authorList>
    </citation>
    <scope>NUCLEOTIDE SEQUENCE</scope>
    <source>
        <strain evidence="2">Duluth1</strain>
        <tissue evidence="2">Whole animal</tissue>
    </source>
</reference>
<organism evidence="2 3">
    <name type="scientific">Dreissena polymorpha</name>
    <name type="common">Zebra mussel</name>
    <name type="synonym">Mytilus polymorpha</name>
    <dbReference type="NCBI Taxonomy" id="45954"/>
    <lineage>
        <taxon>Eukaryota</taxon>
        <taxon>Metazoa</taxon>
        <taxon>Spiralia</taxon>
        <taxon>Lophotrochozoa</taxon>
        <taxon>Mollusca</taxon>
        <taxon>Bivalvia</taxon>
        <taxon>Autobranchia</taxon>
        <taxon>Heteroconchia</taxon>
        <taxon>Euheterodonta</taxon>
        <taxon>Imparidentia</taxon>
        <taxon>Neoheterodontei</taxon>
        <taxon>Myida</taxon>
        <taxon>Dreissenoidea</taxon>
        <taxon>Dreissenidae</taxon>
        <taxon>Dreissena</taxon>
    </lineage>
</organism>
<comment type="caution">
    <text evidence="2">The sequence shown here is derived from an EMBL/GenBank/DDBJ whole genome shotgun (WGS) entry which is preliminary data.</text>
</comment>
<evidence type="ECO:0000313" key="2">
    <source>
        <dbReference type="EMBL" id="KAH3806907.1"/>
    </source>
</evidence>
<evidence type="ECO:0000256" key="1">
    <source>
        <dbReference type="SAM" id="Phobius"/>
    </source>
</evidence>
<protein>
    <submittedName>
        <fullName evidence="2">Uncharacterized protein</fullName>
    </submittedName>
</protein>
<keyword evidence="1" id="KW-0472">Membrane</keyword>
<dbReference type="Proteomes" id="UP000828390">
    <property type="component" value="Unassembled WGS sequence"/>
</dbReference>
<reference evidence="2" key="1">
    <citation type="journal article" date="2019" name="bioRxiv">
        <title>The Genome of the Zebra Mussel, Dreissena polymorpha: A Resource for Invasive Species Research.</title>
        <authorList>
            <person name="McCartney M.A."/>
            <person name="Auch B."/>
            <person name="Kono T."/>
            <person name="Mallez S."/>
            <person name="Zhang Y."/>
            <person name="Obille A."/>
            <person name="Becker A."/>
            <person name="Abrahante J.E."/>
            <person name="Garbe J."/>
            <person name="Badalamenti J.P."/>
            <person name="Herman A."/>
            <person name="Mangelson H."/>
            <person name="Liachko I."/>
            <person name="Sullivan S."/>
            <person name="Sone E.D."/>
            <person name="Koren S."/>
            <person name="Silverstein K.A.T."/>
            <person name="Beckman K.B."/>
            <person name="Gohl D.M."/>
        </authorList>
    </citation>
    <scope>NUCLEOTIDE SEQUENCE</scope>
    <source>
        <strain evidence="2">Duluth1</strain>
        <tissue evidence="2">Whole animal</tissue>
    </source>
</reference>
<keyword evidence="1" id="KW-0812">Transmembrane</keyword>
<keyword evidence="3" id="KW-1185">Reference proteome</keyword>
<keyword evidence="1" id="KW-1133">Transmembrane helix</keyword>
<feature type="transmembrane region" description="Helical" evidence="1">
    <location>
        <begin position="42"/>
        <end position="62"/>
    </location>
</feature>
<name>A0A9D4FYM8_DREPO</name>
<sequence length="86" mass="9904">MGYLECKCKAMKKMTFSNSFHVPTNRIDFSSVFLKFSPLNQAAVMATLILIMLIYALAIIWARRQDRLDVLKVRKAFMFALILLSV</sequence>
<evidence type="ECO:0000313" key="3">
    <source>
        <dbReference type="Proteomes" id="UP000828390"/>
    </source>
</evidence>
<dbReference type="AlphaFoldDB" id="A0A9D4FYM8"/>